<dbReference type="Gene3D" id="1.25.40.20">
    <property type="entry name" value="Ankyrin repeat-containing domain"/>
    <property type="match status" value="3"/>
</dbReference>
<accession>A0A9W8NCU1</accession>
<dbReference type="PROSITE" id="PS50297">
    <property type="entry name" value="ANK_REP_REGION"/>
    <property type="match status" value="2"/>
</dbReference>
<protein>
    <recommendedName>
        <fullName evidence="4">Protein kinase domain-containing protein</fullName>
    </recommendedName>
</protein>
<name>A0A9W8NCU1_9PEZI</name>
<evidence type="ECO:0000313" key="6">
    <source>
        <dbReference type="Proteomes" id="UP001148614"/>
    </source>
</evidence>
<dbReference type="SMART" id="SM00248">
    <property type="entry name" value="ANK"/>
    <property type="match status" value="7"/>
</dbReference>
<keyword evidence="6" id="KW-1185">Reference proteome</keyword>
<dbReference type="InterPro" id="IPR008271">
    <property type="entry name" value="Ser/Thr_kinase_AS"/>
</dbReference>
<keyword evidence="2 3" id="KW-0040">ANK repeat</keyword>
<dbReference type="VEuPathDB" id="FungiDB:F4678DRAFT_184018"/>
<dbReference type="PANTHER" id="PTHR24198">
    <property type="entry name" value="ANKYRIN REPEAT AND PROTEIN KINASE DOMAIN-CONTAINING PROTEIN"/>
    <property type="match status" value="1"/>
</dbReference>
<dbReference type="PRINTS" id="PR01415">
    <property type="entry name" value="ANKYRIN"/>
</dbReference>
<dbReference type="InterPro" id="IPR011009">
    <property type="entry name" value="Kinase-like_dom_sf"/>
</dbReference>
<dbReference type="InterPro" id="IPR036770">
    <property type="entry name" value="Ankyrin_rpt-contain_sf"/>
</dbReference>
<dbReference type="Pfam" id="PF12796">
    <property type="entry name" value="Ank_2"/>
    <property type="match status" value="2"/>
</dbReference>
<dbReference type="PROSITE" id="PS00108">
    <property type="entry name" value="PROTEIN_KINASE_ST"/>
    <property type="match status" value="1"/>
</dbReference>
<evidence type="ECO:0000313" key="5">
    <source>
        <dbReference type="EMBL" id="KAJ3568319.1"/>
    </source>
</evidence>
<feature type="domain" description="Protein kinase" evidence="4">
    <location>
        <begin position="67"/>
        <end position="361"/>
    </location>
</feature>
<dbReference type="Gene3D" id="1.10.510.10">
    <property type="entry name" value="Transferase(Phosphotransferase) domain 1"/>
    <property type="match status" value="1"/>
</dbReference>
<evidence type="ECO:0000259" key="4">
    <source>
        <dbReference type="PROSITE" id="PS50011"/>
    </source>
</evidence>
<feature type="repeat" description="ANK" evidence="3">
    <location>
        <begin position="590"/>
        <end position="622"/>
    </location>
</feature>
<evidence type="ECO:0000256" key="2">
    <source>
        <dbReference type="ARBA" id="ARBA00023043"/>
    </source>
</evidence>
<dbReference type="AlphaFoldDB" id="A0A9W8NCU1"/>
<dbReference type="EMBL" id="JANPWZ010001147">
    <property type="protein sequence ID" value="KAJ3568319.1"/>
    <property type="molecule type" value="Genomic_DNA"/>
</dbReference>
<dbReference type="SUPFAM" id="SSF56112">
    <property type="entry name" value="Protein kinase-like (PK-like)"/>
    <property type="match status" value="1"/>
</dbReference>
<organism evidence="5 6">
    <name type="scientific">Xylaria arbuscula</name>
    <dbReference type="NCBI Taxonomy" id="114810"/>
    <lineage>
        <taxon>Eukaryota</taxon>
        <taxon>Fungi</taxon>
        <taxon>Dikarya</taxon>
        <taxon>Ascomycota</taxon>
        <taxon>Pezizomycotina</taxon>
        <taxon>Sordariomycetes</taxon>
        <taxon>Xylariomycetidae</taxon>
        <taxon>Xylariales</taxon>
        <taxon>Xylariaceae</taxon>
        <taxon>Xylaria</taxon>
    </lineage>
</organism>
<dbReference type="PROSITE" id="PS50011">
    <property type="entry name" value="PROTEIN_KINASE_DOM"/>
    <property type="match status" value="1"/>
</dbReference>
<comment type="caution">
    <text evidence="5">The sequence shown here is derived from an EMBL/GenBank/DDBJ whole genome shotgun (WGS) entry which is preliminary data.</text>
</comment>
<dbReference type="Proteomes" id="UP001148614">
    <property type="component" value="Unassembled WGS sequence"/>
</dbReference>
<dbReference type="InterPro" id="IPR002110">
    <property type="entry name" value="Ankyrin_rpt"/>
</dbReference>
<dbReference type="GO" id="GO:0004672">
    <property type="term" value="F:protein kinase activity"/>
    <property type="evidence" value="ECO:0007669"/>
    <property type="project" value="InterPro"/>
</dbReference>
<reference evidence="5" key="1">
    <citation type="submission" date="2022-07" db="EMBL/GenBank/DDBJ databases">
        <title>Genome Sequence of Xylaria arbuscula.</title>
        <authorList>
            <person name="Buettner E."/>
        </authorList>
    </citation>
    <scope>NUCLEOTIDE SEQUENCE</scope>
    <source>
        <strain evidence="5">VT107</strain>
    </source>
</reference>
<evidence type="ECO:0000256" key="3">
    <source>
        <dbReference type="PROSITE-ProRule" id="PRU00023"/>
    </source>
</evidence>
<dbReference type="SMART" id="SM00220">
    <property type="entry name" value="S_TKc"/>
    <property type="match status" value="1"/>
</dbReference>
<dbReference type="Pfam" id="PF00069">
    <property type="entry name" value="Pkinase"/>
    <property type="match status" value="1"/>
</dbReference>
<gene>
    <name evidence="5" type="ORF">NPX13_g6459</name>
</gene>
<keyword evidence="1" id="KW-0677">Repeat</keyword>
<sequence>MAASLTNSGVSLSFAAYISDISAHQTKFRSLTLPTPEDQNNTYPQLPVAELAVLIQKLWIRGPCFTVSPSRHIGSGAQFVVRQGSIGFFSNPSAGLRTVALKTPKFVLDAEERLDLSESAVRRQVRDFLIEIAALRHPNLRRHENIVNIVGWGIDEESWHRPPFIALELADDDLAGILSSSEEISSQMKFDLIKDIAAALDVIHEIGLIHGDLKLENILVFKRKDRWIAKLSDFGSGADLSKGAELVGRGTVGWRAPELRRHYEEGDFLDPLFLDRLDAYAFGLVSWAIVCDYTTSPPGAEEEDVLNTAMSSVRSQEGITSEFTQSYAKLLGSCLCKNPRERPQRMLPLLVEESNEETPVTLSPDLSNLTLDDDDVDAEIGNDDCSTSNSSTTSVLSSDYQHWNWELPDLEVELLHPLIYAFLESEESLSPETAFAVFLKWVEGGPGPTDEPTASAPWARLLRAAAIGGVQQARALIFRYYEFHGYEINEDIETKTLEWGLESYRYRRFDILSGESGGFNQHYSDMSPEVLEAYLDLPPGLPPCSKTLYEPLNRWGDCLPHILASFNHPEAISILKTIMQPICVNVRNNLGETPLYRACLCGSSETVLFLLDIGANPSLRPRRKAPSCLHWLFAFHPDDVQIVATKLIEKGASTDVLTSRGAKMFHYPFLLPAGSPLRWAVHFRCLEAVRILLSFGADPFLRGGDRQFIFLSSDPDIRPDSPDDIPHEEFILGPSAGASAVEIAVQNWDADTLELLLERHSSAPNDTLADGIGILHHLTAGDFCWISDYSPSRFYTPYVRGPPDAQNTMLKRTLQVLLDHGFEIDALAPAWRSGRTSTALMLAVYAGKPDLVELLLSTGADVNASDSDGRTALMYMGVRYGVEASGSPEAAEEFQTHTATLLLRHGANIHVRDAQGYSPLLTLSSRYLRAAVKILLDSGAAVGDKTNCPEYHTEDVADFPVFGHLTWALSNKLDEGIENTTCVHDQEMAALLRTYVVPLISEHHGVPREYDRKLLLHELAICGLVESATVLLQAGVAVNPVEKKKGKTPRTPLDALLNFMDIKAREAGRGVSKAG</sequence>
<feature type="repeat" description="ANK" evidence="3">
    <location>
        <begin position="835"/>
        <end position="867"/>
    </location>
</feature>
<dbReference type="SUPFAM" id="SSF48403">
    <property type="entry name" value="Ankyrin repeat"/>
    <property type="match status" value="2"/>
</dbReference>
<dbReference type="PANTHER" id="PTHR24198:SF165">
    <property type="entry name" value="ANKYRIN REPEAT-CONTAINING PROTEIN-RELATED"/>
    <property type="match status" value="1"/>
</dbReference>
<dbReference type="InterPro" id="IPR000719">
    <property type="entry name" value="Prot_kinase_dom"/>
</dbReference>
<dbReference type="PROSITE" id="PS50088">
    <property type="entry name" value="ANK_REPEAT"/>
    <property type="match status" value="2"/>
</dbReference>
<dbReference type="GO" id="GO:0005524">
    <property type="term" value="F:ATP binding"/>
    <property type="evidence" value="ECO:0007669"/>
    <property type="project" value="InterPro"/>
</dbReference>
<evidence type="ECO:0000256" key="1">
    <source>
        <dbReference type="ARBA" id="ARBA00022737"/>
    </source>
</evidence>
<proteinExistence type="predicted"/>